<comment type="catalytic activity">
    <reaction evidence="1">
        <text>2 (2E,6E,10E)-geranylgeranyl diphosphate = 15-cis-phytoene + 2 diphosphate</text>
        <dbReference type="Rhea" id="RHEA:34475"/>
        <dbReference type="ChEBI" id="CHEBI:27787"/>
        <dbReference type="ChEBI" id="CHEBI:33019"/>
        <dbReference type="ChEBI" id="CHEBI:58756"/>
        <dbReference type="EC" id="2.5.1.32"/>
    </reaction>
</comment>
<reference evidence="4 5" key="1">
    <citation type="submission" date="2021-02" db="EMBL/GenBank/DDBJ databases">
        <title>Variation within the Batrachochytrium salamandrivorans European outbreak.</title>
        <authorList>
            <person name="Kelly M."/>
            <person name="Pasmans F."/>
            <person name="Shea T.P."/>
            <person name="Munoz J.F."/>
            <person name="Carranza S."/>
            <person name="Cuomo C.A."/>
            <person name="Martel A."/>
        </authorList>
    </citation>
    <scope>NUCLEOTIDE SEQUENCE [LARGE SCALE GENOMIC DNA]</scope>
    <source>
        <strain evidence="4 5">AMFP18/2</strain>
    </source>
</reference>
<evidence type="ECO:0000256" key="2">
    <source>
        <dbReference type="ARBA" id="ARBA00012396"/>
    </source>
</evidence>
<dbReference type="EC" id="2.5.1.32" evidence="2"/>
<dbReference type="Proteomes" id="UP001648503">
    <property type="component" value="Unassembled WGS sequence"/>
</dbReference>
<protein>
    <recommendedName>
        <fullName evidence="2">15-cis-phytoene synthase</fullName>
        <ecNumber evidence="2">2.5.1.32</ecNumber>
    </recommendedName>
</protein>
<proteinExistence type="predicted"/>
<evidence type="ECO:0000313" key="4">
    <source>
        <dbReference type="EMBL" id="KAH6600567.1"/>
    </source>
</evidence>
<accession>A0ABQ8FLZ6</accession>
<comment type="caution">
    <text evidence="4">The sequence shown here is derived from an EMBL/GenBank/DDBJ whole genome shotgun (WGS) entry which is preliminary data.</text>
</comment>
<dbReference type="InterPro" id="IPR002060">
    <property type="entry name" value="Squ/phyt_synthse"/>
</dbReference>
<dbReference type="SUPFAM" id="SSF48576">
    <property type="entry name" value="Terpenoid synthases"/>
    <property type="match status" value="1"/>
</dbReference>
<dbReference type="EMBL" id="JAFCIX010000030">
    <property type="protein sequence ID" value="KAH6600567.1"/>
    <property type="molecule type" value="Genomic_DNA"/>
</dbReference>
<evidence type="ECO:0000256" key="3">
    <source>
        <dbReference type="ARBA" id="ARBA00022746"/>
    </source>
</evidence>
<organism evidence="4 5">
    <name type="scientific">Batrachochytrium salamandrivorans</name>
    <dbReference type="NCBI Taxonomy" id="1357716"/>
    <lineage>
        <taxon>Eukaryota</taxon>
        <taxon>Fungi</taxon>
        <taxon>Fungi incertae sedis</taxon>
        <taxon>Chytridiomycota</taxon>
        <taxon>Chytridiomycota incertae sedis</taxon>
        <taxon>Chytridiomycetes</taxon>
        <taxon>Rhizophydiales</taxon>
        <taxon>Rhizophydiales incertae sedis</taxon>
        <taxon>Batrachochytrium</taxon>
    </lineage>
</organism>
<dbReference type="PANTHER" id="PTHR31480">
    <property type="entry name" value="BIFUNCTIONAL LYCOPENE CYCLASE/PHYTOENE SYNTHASE"/>
    <property type="match status" value="1"/>
</dbReference>
<evidence type="ECO:0000313" key="5">
    <source>
        <dbReference type="Proteomes" id="UP001648503"/>
    </source>
</evidence>
<name>A0ABQ8FLZ6_9FUNG</name>
<keyword evidence="3" id="KW-0125">Carotenoid biosynthesis</keyword>
<gene>
    <name evidence="4" type="ORF">BASA50_002131</name>
</gene>
<dbReference type="Pfam" id="PF00494">
    <property type="entry name" value="SQS_PSY"/>
    <property type="match status" value="1"/>
</dbReference>
<evidence type="ECO:0000256" key="1">
    <source>
        <dbReference type="ARBA" id="ARBA00001805"/>
    </source>
</evidence>
<dbReference type="Gene3D" id="1.10.600.10">
    <property type="entry name" value="Farnesyl Diphosphate Synthase"/>
    <property type="match status" value="1"/>
</dbReference>
<dbReference type="InterPro" id="IPR008949">
    <property type="entry name" value="Isoprenoid_synthase_dom_sf"/>
</dbReference>
<sequence length="313" mass="35566">MLSLRNAGARRCKIGVYRGPAGAMQLNTRRCLSDCPAEKYCMDLVRSHDYEQFLATLFVSAPARPAAWAIKAFNVETALIRDVVSQANIREMRIQWWRDAIDRTFQGSPPNHPITKTLAKTLEKTRLSKMWFTKILSARESNMKDTQYNTMTDLEAYAENTVSSLIYLQLEALGISDLNAEHAASHSGKAIGIATALRGTPFNVSKRRFYLPAEIMSQHSVVTEEIFRFGPNEKLADAIFTIATRANDQLLTARTFSKDVPKEATATLLPLVIAHNYLTNLEKANFNVFDPALQKRSLWLQFHLWKKFYSHKY</sequence>
<keyword evidence="5" id="KW-1185">Reference proteome</keyword>